<organism evidence="2 3">
    <name type="scientific">Victivallis lenta</name>
    <dbReference type="NCBI Taxonomy" id="2606640"/>
    <lineage>
        <taxon>Bacteria</taxon>
        <taxon>Pseudomonadati</taxon>
        <taxon>Lentisphaerota</taxon>
        <taxon>Lentisphaeria</taxon>
        <taxon>Victivallales</taxon>
        <taxon>Victivallaceae</taxon>
        <taxon>Victivallis</taxon>
    </lineage>
</organism>
<dbReference type="PANTHER" id="PTHR46211">
    <property type="entry name" value="GLYCEROPHOSPHORYL DIESTER PHOSPHODIESTERASE"/>
    <property type="match status" value="1"/>
</dbReference>
<dbReference type="GO" id="GO:0006629">
    <property type="term" value="P:lipid metabolic process"/>
    <property type="evidence" value="ECO:0007669"/>
    <property type="project" value="InterPro"/>
</dbReference>
<dbReference type="SUPFAM" id="SSF51695">
    <property type="entry name" value="PLC-like phosphodiesterases"/>
    <property type="match status" value="1"/>
</dbReference>
<name>A0A844G6K7_9BACT</name>
<evidence type="ECO:0000313" key="3">
    <source>
        <dbReference type="Proteomes" id="UP000435649"/>
    </source>
</evidence>
<comment type="caution">
    <text evidence="2">The sequence shown here is derived from an EMBL/GenBank/DDBJ whole genome shotgun (WGS) entry which is preliminary data.</text>
</comment>
<dbReference type="InterPro" id="IPR030395">
    <property type="entry name" value="GP_PDE_dom"/>
</dbReference>
<dbReference type="InterPro" id="IPR017946">
    <property type="entry name" value="PLC-like_Pdiesterase_TIM-brl"/>
</dbReference>
<dbReference type="Pfam" id="PF03009">
    <property type="entry name" value="GDPD"/>
    <property type="match status" value="1"/>
</dbReference>
<dbReference type="RefSeq" id="WP_154419489.1">
    <property type="nucleotide sequence ID" value="NZ_VUNS01000020.1"/>
</dbReference>
<dbReference type="EMBL" id="VUNS01000020">
    <property type="protein sequence ID" value="MST98525.1"/>
    <property type="molecule type" value="Genomic_DNA"/>
</dbReference>
<sequence length="248" mass="26710">MNRSLPGICAHRGLSGAMPENTLPAFAAAIAAGAQEIEFDLFPSADGIPVVSHDPDLARVAGVPHRVEELTWREIAGIDLGNVFGDAWRLLRIPRLEEVLDLSGGRVGLNIHLKTAGPGGSLVQTVCRELEKRGLSGAAYIGGESDVLEAAIRYAPGVERSCMAGQNDPEKLVDNAIRYGCRRLQFFTNFSPKAAERAHAAGIRCNLFYADDYAEAVQAVRNGIDTVLTNRALALLNEPASIFRTPHR</sequence>
<dbReference type="PANTHER" id="PTHR46211:SF14">
    <property type="entry name" value="GLYCEROPHOSPHODIESTER PHOSPHODIESTERASE"/>
    <property type="match status" value="1"/>
</dbReference>
<evidence type="ECO:0000259" key="1">
    <source>
        <dbReference type="PROSITE" id="PS51704"/>
    </source>
</evidence>
<gene>
    <name evidence="2" type="ORF">FYJ85_15915</name>
</gene>
<dbReference type="Proteomes" id="UP000435649">
    <property type="component" value="Unassembled WGS sequence"/>
</dbReference>
<dbReference type="Gene3D" id="3.20.20.190">
    <property type="entry name" value="Phosphatidylinositol (PI) phosphodiesterase"/>
    <property type="match status" value="1"/>
</dbReference>
<keyword evidence="3" id="KW-1185">Reference proteome</keyword>
<evidence type="ECO:0000313" key="2">
    <source>
        <dbReference type="EMBL" id="MST98525.1"/>
    </source>
</evidence>
<dbReference type="AlphaFoldDB" id="A0A844G6K7"/>
<dbReference type="GO" id="GO:0008081">
    <property type="term" value="F:phosphoric diester hydrolase activity"/>
    <property type="evidence" value="ECO:0007669"/>
    <property type="project" value="InterPro"/>
</dbReference>
<proteinExistence type="predicted"/>
<reference evidence="2 3" key="1">
    <citation type="submission" date="2019-08" db="EMBL/GenBank/DDBJ databases">
        <title>In-depth cultivation of the pig gut microbiome towards novel bacterial diversity and tailored functional studies.</title>
        <authorList>
            <person name="Wylensek D."/>
            <person name="Hitch T.C.A."/>
            <person name="Clavel T."/>
        </authorList>
    </citation>
    <scope>NUCLEOTIDE SEQUENCE [LARGE SCALE GENOMIC DNA]</scope>
    <source>
        <strain evidence="2 3">BBE-744-WT-12</strain>
    </source>
</reference>
<dbReference type="PROSITE" id="PS51704">
    <property type="entry name" value="GP_PDE"/>
    <property type="match status" value="1"/>
</dbReference>
<feature type="domain" description="GP-PDE" evidence="1">
    <location>
        <begin position="6"/>
        <end position="239"/>
    </location>
</feature>
<accession>A0A844G6K7</accession>
<protein>
    <recommendedName>
        <fullName evidence="1">GP-PDE domain-containing protein</fullName>
    </recommendedName>
</protein>